<keyword evidence="14" id="KW-1185">Reference proteome</keyword>
<feature type="transmembrane region" description="Helical" evidence="12">
    <location>
        <begin position="47"/>
        <end position="66"/>
    </location>
</feature>
<evidence type="ECO:0000256" key="2">
    <source>
        <dbReference type="ARBA" id="ARBA00004922"/>
    </source>
</evidence>
<name>A0A2R6NI80_9APHY</name>
<accession>A0A2R6NI80</accession>
<comment type="catalytic activity">
    <reaction evidence="8">
        <text>N(4)-(alpha-D-Man-(1-&gt;2)-alpha-D-Man-(1-&gt;2)-alpha-D-Man-(1-&gt;3)-[alpha-D-Man-(1-&gt;3)-[alpha-D-Man-(1-&gt;2)-alpha-D-Man-(1-&gt;6)]-alpha-D-Man-(1-&gt;6)]-beta-D-Man-(1-&gt;4)-beta-D-GlcNAc-(1-&gt;4)-beta-D-GlcNAc)-L-asparaginyl-[protein] (N-glucan mannose isomer 8A1,2,3B1,3) + 3 H2O = N(4)-(alpha-D-Man-(1-&gt;3)-[alpha-D-Man-(1-&gt;3)-[alpha-D-Man-(1-&gt;6)]-alpha-D-Man-(1-&gt;6)]-beta-D-Man-(1-&gt;4)-beta-D-GlcNAc-(1-&gt;4)-beta-D-GlcNAc)-L-asparaginyl-[protein] (N-glucan mannose isomer 5A1,2) + 3 beta-D-mannose</text>
        <dbReference type="Rhea" id="RHEA:56028"/>
        <dbReference type="Rhea" id="RHEA-COMP:14358"/>
        <dbReference type="Rhea" id="RHEA-COMP:14367"/>
        <dbReference type="ChEBI" id="CHEBI:15377"/>
        <dbReference type="ChEBI" id="CHEBI:28563"/>
        <dbReference type="ChEBI" id="CHEBI:59087"/>
        <dbReference type="ChEBI" id="CHEBI:60628"/>
        <dbReference type="EC" id="3.2.1.113"/>
    </reaction>
</comment>
<keyword evidence="12" id="KW-1133">Transmembrane helix</keyword>
<dbReference type="Gene3D" id="1.50.10.10">
    <property type="match status" value="3"/>
</dbReference>
<dbReference type="Pfam" id="PF01532">
    <property type="entry name" value="Glyco_hydro_47"/>
    <property type="match status" value="3"/>
</dbReference>
<dbReference type="Proteomes" id="UP000186601">
    <property type="component" value="Unassembled WGS sequence"/>
</dbReference>
<evidence type="ECO:0000256" key="4">
    <source>
        <dbReference type="ARBA" id="ARBA00022723"/>
    </source>
</evidence>
<dbReference type="InterPro" id="IPR001382">
    <property type="entry name" value="Glyco_hydro_47"/>
</dbReference>
<comment type="pathway">
    <text evidence="2">Protein modification; protein glycosylation.</text>
</comment>
<evidence type="ECO:0000313" key="14">
    <source>
        <dbReference type="Proteomes" id="UP000186601"/>
    </source>
</evidence>
<comment type="cofactor">
    <cofactor evidence="1">
        <name>Ca(2+)</name>
        <dbReference type="ChEBI" id="CHEBI:29108"/>
    </cofactor>
</comment>
<dbReference type="OrthoDB" id="8118055at2759"/>
<comment type="similarity">
    <text evidence="3 10">Belongs to the glycosyl hydrolase 47 family.</text>
</comment>
<evidence type="ECO:0000256" key="9">
    <source>
        <dbReference type="ARBA" id="ARBA00048605"/>
    </source>
</evidence>
<keyword evidence="12" id="KW-0812">Transmembrane</keyword>
<dbReference type="GO" id="GO:0036503">
    <property type="term" value="P:ERAD pathway"/>
    <property type="evidence" value="ECO:0007669"/>
    <property type="project" value="UniProtKB-ARBA"/>
</dbReference>
<dbReference type="AlphaFoldDB" id="A0A2R6NI80"/>
<sequence>MPGPESRKRHKKVPLGHSQDQLKPSRQVSHSSDSDSIRTRNSTASSANWLPSLVCLLLIAVAVLAYQNFDSGRKDPGGWFTRLPQWEALPGGTKGAVIDFSADESKKAAVLKKDAMGSDEYHPISRTGTNLTEAGGIGYTVVDSIDTMLIMGLDEEYQRARNWIASALDFDKDANVSTFEVCFLQSPSRNKAKHLHGKMFIKMTIRVMGGLLSAHHLTDDPVYLEKAKNLADRLLPAFNTPSGLPLTWVNLARGTASLDPSIKGLVSTSEVSGMQLEFKYLSLLTDEDIYWKKVEKVMDRIRKAHLQTSLAPIYMRNWRVSPKQDHLACFFGGSLMLGAVTTGTLTRPVSIPPKPEELSLQGKRDWTNGVNIIETCMRTHDTLTGLPPEIAYFRIPHVGWNMNGTDSPRDWYVKGTGSGDPYDARYILRPETIESLFLAFRLTGDNRYRQYGWSIFQAIEMHCRIPTGGYASIVNVDELPVKHEDRMETFMMAHPLPIFYPTIRTGLA</sequence>
<keyword evidence="5 10" id="KW-0378">Hydrolase</keyword>
<dbReference type="PANTHER" id="PTHR11742:SF55">
    <property type="entry name" value="ENDOPLASMIC RETICULUM MANNOSYL-OLIGOSACCHARIDE 1,2-ALPHA-MANNOSIDASE"/>
    <property type="match status" value="1"/>
</dbReference>
<dbReference type="GO" id="GO:0005783">
    <property type="term" value="C:endoplasmic reticulum"/>
    <property type="evidence" value="ECO:0007669"/>
    <property type="project" value="TreeGrafter"/>
</dbReference>
<evidence type="ECO:0000256" key="1">
    <source>
        <dbReference type="ARBA" id="ARBA00001913"/>
    </source>
</evidence>
<keyword evidence="7" id="KW-1015">Disulfide bond</keyword>
<dbReference type="GO" id="GO:0004571">
    <property type="term" value="F:mannosyl-oligosaccharide 1,2-alpha-mannosidase activity"/>
    <property type="evidence" value="ECO:0007669"/>
    <property type="project" value="UniProtKB-EC"/>
</dbReference>
<reference evidence="13 14" key="1">
    <citation type="submission" date="2018-02" db="EMBL/GenBank/DDBJ databases">
        <title>Genome sequence of the basidiomycete white-rot fungus Phlebia centrifuga.</title>
        <authorList>
            <person name="Granchi Z."/>
            <person name="Peng M."/>
            <person name="de Vries R.P."/>
            <person name="Hilden K."/>
            <person name="Makela M.R."/>
            <person name="Grigoriev I."/>
            <person name="Riley R."/>
        </authorList>
    </citation>
    <scope>NUCLEOTIDE SEQUENCE [LARGE SCALE GENOMIC DNA]</scope>
    <source>
        <strain evidence="13 14">FBCC195</strain>
    </source>
</reference>
<proteinExistence type="inferred from homology"/>
<keyword evidence="4" id="KW-0479">Metal-binding</keyword>
<keyword evidence="12" id="KW-0472">Membrane</keyword>
<dbReference type="SUPFAM" id="SSF48225">
    <property type="entry name" value="Seven-hairpin glycosidases"/>
    <property type="match status" value="1"/>
</dbReference>
<evidence type="ECO:0000256" key="3">
    <source>
        <dbReference type="ARBA" id="ARBA00007658"/>
    </source>
</evidence>
<keyword evidence="10" id="KW-0326">Glycosidase</keyword>
<comment type="catalytic activity">
    <reaction evidence="9">
        <text>N(4)-(alpha-D-Man-(1-&gt;2)-alpha-D-Man-(1-&gt;2)-alpha-D-Man-(1-&gt;3)-[alpha-D-Man-(1-&gt;2)-alpha-D-Man-(1-&gt;3)-[alpha-D-Man-(1-&gt;2)-alpha-D-Man-(1-&gt;6)]-alpha-D-Man-(1-&gt;6)]-beta-D-Man-(1-&gt;4)-beta-D-GlcNAc-(1-&gt;4)-beta-D-GlcNAc)-L-asparaginyl-[protein] (N-glucan mannose isomer 9A1,2,3B1,2,3) + 4 H2O = N(4)-(alpha-D-Man-(1-&gt;3)-[alpha-D-Man-(1-&gt;3)-[alpha-D-Man-(1-&gt;6)]-alpha-D-Man-(1-&gt;6)]-beta-D-Man-(1-&gt;4)-beta-D-GlcNAc-(1-&gt;4)-beta-D-GlcNAc)-L-asparaginyl-[protein] (N-glucan mannose isomer 5A1,2) + 4 beta-D-mannose</text>
        <dbReference type="Rhea" id="RHEA:56008"/>
        <dbReference type="Rhea" id="RHEA-COMP:14356"/>
        <dbReference type="Rhea" id="RHEA-COMP:14367"/>
        <dbReference type="ChEBI" id="CHEBI:15377"/>
        <dbReference type="ChEBI" id="CHEBI:28563"/>
        <dbReference type="ChEBI" id="CHEBI:59087"/>
        <dbReference type="ChEBI" id="CHEBI:139493"/>
        <dbReference type="EC" id="3.2.1.113"/>
    </reaction>
</comment>
<keyword evidence="6" id="KW-0106">Calcium</keyword>
<dbReference type="InterPro" id="IPR012341">
    <property type="entry name" value="6hp_glycosidase-like_sf"/>
</dbReference>
<dbReference type="STRING" id="98765.A0A2R6NI80"/>
<protein>
    <recommendedName>
        <fullName evidence="10">alpha-1,2-Mannosidase</fullName>
        <ecNumber evidence="10">3.2.1.-</ecNumber>
    </recommendedName>
</protein>
<evidence type="ECO:0000256" key="7">
    <source>
        <dbReference type="ARBA" id="ARBA00023157"/>
    </source>
</evidence>
<evidence type="ECO:0000256" key="6">
    <source>
        <dbReference type="ARBA" id="ARBA00022837"/>
    </source>
</evidence>
<dbReference type="InterPro" id="IPR036026">
    <property type="entry name" value="Seven-hairpin_glycosidases"/>
</dbReference>
<dbReference type="GO" id="GO:0016020">
    <property type="term" value="C:membrane"/>
    <property type="evidence" value="ECO:0007669"/>
    <property type="project" value="InterPro"/>
</dbReference>
<dbReference type="GO" id="GO:0005975">
    <property type="term" value="P:carbohydrate metabolic process"/>
    <property type="evidence" value="ECO:0007669"/>
    <property type="project" value="InterPro"/>
</dbReference>
<evidence type="ECO:0000256" key="10">
    <source>
        <dbReference type="RuleBase" id="RU361193"/>
    </source>
</evidence>
<evidence type="ECO:0000256" key="12">
    <source>
        <dbReference type="SAM" id="Phobius"/>
    </source>
</evidence>
<dbReference type="PRINTS" id="PR00747">
    <property type="entry name" value="GLYHDRLASE47"/>
</dbReference>
<dbReference type="EMBL" id="MLYV02001224">
    <property type="protein sequence ID" value="PSR72033.1"/>
    <property type="molecule type" value="Genomic_DNA"/>
</dbReference>
<dbReference type="InterPro" id="IPR050749">
    <property type="entry name" value="Glycosyl_Hydrolase_47"/>
</dbReference>
<comment type="caution">
    <text evidence="13">The sequence shown here is derived from an EMBL/GenBank/DDBJ whole genome shotgun (WGS) entry which is preliminary data.</text>
</comment>
<feature type="region of interest" description="Disordered" evidence="11">
    <location>
        <begin position="1"/>
        <end position="42"/>
    </location>
</feature>
<evidence type="ECO:0000256" key="5">
    <source>
        <dbReference type="ARBA" id="ARBA00022801"/>
    </source>
</evidence>
<dbReference type="EC" id="3.2.1.-" evidence="10"/>
<dbReference type="GO" id="GO:0005509">
    <property type="term" value="F:calcium ion binding"/>
    <property type="evidence" value="ECO:0007669"/>
    <property type="project" value="InterPro"/>
</dbReference>
<evidence type="ECO:0000313" key="13">
    <source>
        <dbReference type="EMBL" id="PSR72033.1"/>
    </source>
</evidence>
<evidence type="ECO:0000256" key="8">
    <source>
        <dbReference type="ARBA" id="ARBA00047669"/>
    </source>
</evidence>
<feature type="compositionally biased region" description="Polar residues" evidence="11">
    <location>
        <begin position="18"/>
        <end position="28"/>
    </location>
</feature>
<evidence type="ECO:0000256" key="11">
    <source>
        <dbReference type="SAM" id="MobiDB-lite"/>
    </source>
</evidence>
<dbReference type="PANTHER" id="PTHR11742">
    <property type="entry name" value="MANNOSYL-OLIGOSACCHARIDE ALPHA-1,2-MANNOSIDASE-RELATED"/>
    <property type="match status" value="1"/>
</dbReference>
<organism evidence="13 14">
    <name type="scientific">Hermanssonia centrifuga</name>
    <dbReference type="NCBI Taxonomy" id="98765"/>
    <lineage>
        <taxon>Eukaryota</taxon>
        <taxon>Fungi</taxon>
        <taxon>Dikarya</taxon>
        <taxon>Basidiomycota</taxon>
        <taxon>Agaricomycotina</taxon>
        <taxon>Agaricomycetes</taxon>
        <taxon>Polyporales</taxon>
        <taxon>Meruliaceae</taxon>
        <taxon>Hermanssonia</taxon>
    </lineage>
</organism>
<gene>
    <name evidence="13" type="ORF">PHLCEN_2v12099</name>
</gene>